<dbReference type="InterPro" id="IPR036388">
    <property type="entry name" value="WH-like_DNA-bd_sf"/>
</dbReference>
<accession>A0A9D2SYS7</accession>
<dbReference type="GO" id="GO:0006355">
    <property type="term" value="P:regulation of DNA-templated transcription"/>
    <property type="evidence" value="ECO:0007669"/>
    <property type="project" value="InterPro"/>
</dbReference>
<dbReference type="PANTHER" id="PTHR48111:SF73">
    <property type="entry name" value="ALKALINE PHOSPHATASE SYNTHESIS TRANSCRIPTIONAL REGULATORY PROTEIN PHOP"/>
    <property type="match status" value="1"/>
</dbReference>
<keyword evidence="2" id="KW-0805">Transcription regulation</keyword>
<dbReference type="GO" id="GO:0032993">
    <property type="term" value="C:protein-DNA complex"/>
    <property type="evidence" value="ECO:0007669"/>
    <property type="project" value="TreeGrafter"/>
</dbReference>
<keyword evidence="4" id="KW-0804">Transcription</keyword>
<keyword evidence="6" id="KW-0597">Phosphoprotein</keyword>
<gene>
    <name evidence="10" type="ORF">H9757_08560</name>
</gene>
<dbReference type="InterPro" id="IPR001789">
    <property type="entry name" value="Sig_transdc_resp-reg_receiver"/>
</dbReference>
<dbReference type="PANTHER" id="PTHR48111">
    <property type="entry name" value="REGULATOR OF RPOS"/>
    <property type="match status" value="1"/>
</dbReference>
<dbReference type="GO" id="GO:0000976">
    <property type="term" value="F:transcription cis-regulatory region binding"/>
    <property type="evidence" value="ECO:0007669"/>
    <property type="project" value="TreeGrafter"/>
</dbReference>
<dbReference type="Pfam" id="PF00486">
    <property type="entry name" value="Trans_reg_C"/>
    <property type="match status" value="1"/>
</dbReference>
<dbReference type="InterPro" id="IPR039420">
    <property type="entry name" value="WalR-like"/>
</dbReference>
<organism evidence="10 11">
    <name type="scientific">Candidatus Mediterraneibacter faecigallinarum</name>
    <dbReference type="NCBI Taxonomy" id="2838669"/>
    <lineage>
        <taxon>Bacteria</taxon>
        <taxon>Bacillati</taxon>
        <taxon>Bacillota</taxon>
        <taxon>Clostridia</taxon>
        <taxon>Lachnospirales</taxon>
        <taxon>Lachnospiraceae</taxon>
        <taxon>Mediterraneibacter</taxon>
    </lineage>
</organism>
<dbReference type="SMART" id="SM00862">
    <property type="entry name" value="Trans_reg_C"/>
    <property type="match status" value="1"/>
</dbReference>
<reference evidence="10" key="2">
    <citation type="submission" date="2021-04" db="EMBL/GenBank/DDBJ databases">
        <authorList>
            <person name="Gilroy R."/>
        </authorList>
    </citation>
    <scope>NUCLEOTIDE SEQUENCE</scope>
    <source>
        <strain evidence="10">ChiGjej1B1-1692</strain>
    </source>
</reference>
<dbReference type="Gene3D" id="3.40.50.2300">
    <property type="match status" value="1"/>
</dbReference>
<evidence type="ECO:0000256" key="1">
    <source>
        <dbReference type="ARBA" id="ARBA00018672"/>
    </source>
</evidence>
<dbReference type="PROSITE" id="PS50110">
    <property type="entry name" value="RESPONSE_REGULATORY"/>
    <property type="match status" value="1"/>
</dbReference>
<comment type="caution">
    <text evidence="10">The sequence shown here is derived from an EMBL/GenBank/DDBJ whole genome shotgun (WGS) entry which is preliminary data.</text>
</comment>
<evidence type="ECO:0000256" key="6">
    <source>
        <dbReference type="PROSITE-ProRule" id="PRU00169"/>
    </source>
</evidence>
<dbReference type="Pfam" id="PF00072">
    <property type="entry name" value="Response_reg"/>
    <property type="match status" value="1"/>
</dbReference>
<evidence type="ECO:0000313" key="10">
    <source>
        <dbReference type="EMBL" id="HJC39091.1"/>
    </source>
</evidence>
<feature type="domain" description="OmpR/PhoB-type" evidence="9">
    <location>
        <begin position="124"/>
        <end position="221"/>
    </location>
</feature>
<dbReference type="CDD" id="cd17574">
    <property type="entry name" value="REC_OmpR"/>
    <property type="match status" value="1"/>
</dbReference>
<proteinExistence type="predicted"/>
<feature type="modified residue" description="4-aspartylphosphate" evidence="6">
    <location>
        <position position="52"/>
    </location>
</feature>
<evidence type="ECO:0000256" key="7">
    <source>
        <dbReference type="PROSITE-ProRule" id="PRU01091"/>
    </source>
</evidence>
<dbReference type="CDD" id="cd00383">
    <property type="entry name" value="trans_reg_C"/>
    <property type="match status" value="1"/>
</dbReference>
<dbReference type="SMART" id="SM00448">
    <property type="entry name" value="REC"/>
    <property type="match status" value="1"/>
</dbReference>
<evidence type="ECO:0000313" key="11">
    <source>
        <dbReference type="Proteomes" id="UP000823894"/>
    </source>
</evidence>
<feature type="domain" description="Response regulatory" evidence="8">
    <location>
        <begin position="3"/>
        <end position="116"/>
    </location>
</feature>
<dbReference type="Gene3D" id="6.10.250.690">
    <property type="match status" value="1"/>
</dbReference>
<feature type="DNA-binding region" description="OmpR/PhoB-type" evidence="7">
    <location>
        <begin position="124"/>
        <end position="221"/>
    </location>
</feature>
<name>A0A9D2SYS7_9FIRM</name>
<dbReference type="SUPFAM" id="SSF52172">
    <property type="entry name" value="CheY-like"/>
    <property type="match status" value="1"/>
</dbReference>
<dbReference type="Proteomes" id="UP000823894">
    <property type="component" value="Unassembled WGS sequence"/>
</dbReference>
<evidence type="ECO:0000256" key="5">
    <source>
        <dbReference type="ARBA" id="ARBA00024867"/>
    </source>
</evidence>
<comment type="function">
    <text evidence="5">May play the central regulatory role in sporulation. It may be an element of the effector pathway responsible for the activation of sporulation genes in response to nutritional stress. Spo0A may act in concert with spo0H (a sigma factor) to control the expression of some genes that are critical to the sporulation process.</text>
</comment>
<dbReference type="InterPro" id="IPR001867">
    <property type="entry name" value="OmpR/PhoB-type_DNA-bd"/>
</dbReference>
<evidence type="ECO:0000256" key="3">
    <source>
        <dbReference type="ARBA" id="ARBA00023125"/>
    </source>
</evidence>
<evidence type="ECO:0000256" key="2">
    <source>
        <dbReference type="ARBA" id="ARBA00023015"/>
    </source>
</evidence>
<sequence>MNTILILEDDQNLNRGISLKLRREGYDVLSAFTVRDARRLFDEHQPDLIISDITLPDGSGLDFCAEIRRKSNVFILFLTAMDSEIDMVNGYDIGADDYITKPFSLMVLVSKVHAFMRRADSAPKAVIRSGNIAVSYTEMKAYRTPGQEEIPLSRKELQLLVYFMENARQILSKEQILEHVWDADGQFVDDNTVPVNISRLKSKLGESYIQNVRGIGYIWTEESFR</sequence>
<dbReference type="AlphaFoldDB" id="A0A9D2SYS7"/>
<dbReference type="Gene3D" id="1.10.10.10">
    <property type="entry name" value="Winged helix-like DNA-binding domain superfamily/Winged helix DNA-binding domain"/>
    <property type="match status" value="1"/>
</dbReference>
<protein>
    <recommendedName>
        <fullName evidence="1">Stage 0 sporulation protein A homolog</fullName>
    </recommendedName>
</protein>
<evidence type="ECO:0000259" key="8">
    <source>
        <dbReference type="PROSITE" id="PS50110"/>
    </source>
</evidence>
<keyword evidence="3 7" id="KW-0238">DNA-binding</keyword>
<reference evidence="10" key="1">
    <citation type="journal article" date="2021" name="PeerJ">
        <title>Extensive microbial diversity within the chicken gut microbiome revealed by metagenomics and culture.</title>
        <authorList>
            <person name="Gilroy R."/>
            <person name="Ravi A."/>
            <person name="Getino M."/>
            <person name="Pursley I."/>
            <person name="Horton D.L."/>
            <person name="Alikhan N.F."/>
            <person name="Baker D."/>
            <person name="Gharbi K."/>
            <person name="Hall N."/>
            <person name="Watson M."/>
            <person name="Adriaenssens E.M."/>
            <person name="Foster-Nyarko E."/>
            <person name="Jarju S."/>
            <person name="Secka A."/>
            <person name="Antonio M."/>
            <person name="Oren A."/>
            <person name="Chaudhuri R.R."/>
            <person name="La Ragione R."/>
            <person name="Hildebrand F."/>
            <person name="Pallen M.J."/>
        </authorList>
    </citation>
    <scope>NUCLEOTIDE SEQUENCE</scope>
    <source>
        <strain evidence="10">ChiGjej1B1-1692</strain>
    </source>
</reference>
<evidence type="ECO:0000256" key="4">
    <source>
        <dbReference type="ARBA" id="ARBA00023163"/>
    </source>
</evidence>
<evidence type="ECO:0000259" key="9">
    <source>
        <dbReference type="PROSITE" id="PS51755"/>
    </source>
</evidence>
<dbReference type="GO" id="GO:0005829">
    <property type="term" value="C:cytosol"/>
    <property type="evidence" value="ECO:0007669"/>
    <property type="project" value="TreeGrafter"/>
</dbReference>
<dbReference type="EMBL" id="DWWK01000132">
    <property type="protein sequence ID" value="HJC39091.1"/>
    <property type="molecule type" value="Genomic_DNA"/>
</dbReference>
<dbReference type="GO" id="GO:0000156">
    <property type="term" value="F:phosphorelay response regulator activity"/>
    <property type="evidence" value="ECO:0007669"/>
    <property type="project" value="TreeGrafter"/>
</dbReference>
<dbReference type="PROSITE" id="PS51755">
    <property type="entry name" value="OMPR_PHOB"/>
    <property type="match status" value="1"/>
</dbReference>
<dbReference type="InterPro" id="IPR011006">
    <property type="entry name" value="CheY-like_superfamily"/>
</dbReference>